<dbReference type="Proteomes" id="UP000549394">
    <property type="component" value="Unassembled WGS sequence"/>
</dbReference>
<accession>A0A7I8VGF5</accession>
<dbReference type="AlphaFoldDB" id="A0A7I8VGF5"/>
<keyword evidence="2" id="KW-0472">Membrane</keyword>
<comment type="caution">
    <text evidence="3">The sequence shown here is derived from an EMBL/GenBank/DDBJ whole genome shotgun (WGS) entry which is preliminary data.</text>
</comment>
<protein>
    <submittedName>
        <fullName evidence="3">DgyrCDS3774</fullName>
    </submittedName>
</protein>
<feature type="region of interest" description="Disordered" evidence="1">
    <location>
        <begin position="1"/>
        <end position="47"/>
    </location>
</feature>
<dbReference type="EMBL" id="CAJFCJ010000005">
    <property type="protein sequence ID" value="CAD5114733.1"/>
    <property type="molecule type" value="Genomic_DNA"/>
</dbReference>
<sequence length="284" mass="32606">MNRNNHQGFNLLEISSDSDEPENFELPPLKLRPPNNKKKKNKMSDFNSSQRCNNFTVVSVLLYLVLVAVTITAIIYVTRIKSEFEEYKTITDKKLKNLEKLRIDQSSNQESESSQQSEEMNKRLKAVESQIKLQINDTNLQQKLKIYSRNITTSLLKSVKDIKNQIEHINSSLEKTKPIDIEKITIDLLKDSQFIGNIVNKTRGDMTPNVAFNETIINTLIEGKIANYSKTFAADIKKLNERIESIQYNITELYTDIYSKVTLFRTESPTESSNDATSTVNNEI</sequence>
<keyword evidence="2" id="KW-0812">Transmembrane</keyword>
<evidence type="ECO:0000256" key="1">
    <source>
        <dbReference type="SAM" id="MobiDB-lite"/>
    </source>
</evidence>
<gene>
    <name evidence="3" type="ORF">DGYR_LOCUS3555</name>
</gene>
<keyword evidence="4" id="KW-1185">Reference proteome</keyword>
<feature type="transmembrane region" description="Helical" evidence="2">
    <location>
        <begin position="55"/>
        <end position="78"/>
    </location>
</feature>
<keyword evidence="2" id="KW-1133">Transmembrane helix</keyword>
<evidence type="ECO:0000313" key="3">
    <source>
        <dbReference type="EMBL" id="CAD5114733.1"/>
    </source>
</evidence>
<evidence type="ECO:0000313" key="4">
    <source>
        <dbReference type="Proteomes" id="UP000549394"/>
    </source>
</evidence>
<reference evidence="3 4" key="1">
    <citation type="submission" date="2020-08" db="EMBL/GenBank/DDBJ databases">
        <authorList>
            <person name="Hejnol A."/>
        </authorList>
    </citation>
    <scope>NUCLEOTIDE SEQUENCE [LARGE SCALE GENOMIC DNA]</scope>
</reference>
<organism evidence="3 4">
    <name type="scientific">Dimorphilus gyrociliatus</name>
    <dbReference type="NCBI Taxonomy" id="2664684"/>
    <lineage>
        <taxon>Eukaryota</taxon>
        <taxon>Metazoa</taxon>
        <taxon>Spiralia</taxon>
        <taxon>Lophotrochozoa</taxon>
        <taxon>Annelida</taxon>
        <taxon>Polychaeta</taxon>
        <taxon>Polychaeta incertae sedis</taxon>
        <taxon>Dinophilidae</taxon>
        <taxon>Dimorphilus</taxon>
    </lineage>
</organism>
<evidence type="ECO:0000256" key="2">
    <source>
        <dbReference type="SAM" id="Phobius"/>
    </source>
</evidence>
<name>A0A7I8VGF5_9ANNE</name>
<proteinExistence type="predicted"/>